<proteinExistence type="predicted"/>
<dbReference type="Proteomes" id="UP001419268">
    <property type="component" value="Unassembled WGS sequence"/>
</dbReference>
<evidence type="ECO:0000313" key="2">
    <source>
        <dbReference type="Proteomes" id="UP001419268"/>
    </source>
</evidence>
<name>A0AAP0IPT2_9MAGN</name>
<accession>A0AAP0IPT2</accession>
<dbReference type="EMBL" id="JBBNAG010000007">
    <property type="protein sequence ID" value="KAK9118531.1"/>
    <property type="molecule type" value="Genomic_DNA"/>
</dbReference>
<evidence type="ECO:0000313" key="1">
    <source>
        <dbReference type="EMBL" id="KAK9118531.1"/>
    </source>
</evidence>
<gene>
    <name evidence="1" type="ORF">Scep_016624</name>
</gene>
<protein>
    <submittedName>
        <fullName evidence="1">Uncharacterized protein</fullName>
    </submittedName>
</protein>
<dbReference type="AlphaFoldDB" id="A0AAP0IPT2"/>
<reference evidence="1 2" key="1">
    <citation type="submission" date="2024-01" db="EMBL/GenBank/DDBJ databases">
        <title>Genome assemblies of Stephania.</title>
        <authorList>
            <person name="Yang L."/>
        </authorList>
    </citation>
    <scope>NUCLEOTIDE SEQUENCE [LARGE SCALE GENOMIC DNA]</scope>
    <source>
        <strain evidence="1">JXDWG</strain>
        <tissue evidence="1">Leaf</tissue>
    </source>
</reference>
<sequence>MFKANYNLSRLNTNSLPTGLKNYCRPSSKRNIFFIANWAPKPNHRGEEKH</sequence>
<comment type="caution">
    <text evidence="1">The sequence shown here is derived from an EMBL/GenBank/DDBJ whole genome shotgun (WGS) entry which is preliminary data.</text>
</comment>
<organism evidence="1 2">
    <name type="scientific">Stephania cephalantha</name>
    <dbReference type="NCBI Taxonomy" id="152367"/>
    <lineage>
        <taxon>Eukaryota</taxon>
        <taxon>Viridiplantae</taxon>
        <taxon>Streptophyta</taxon>
        <taxon>Embryophyta</taxon>
        <taxon>Tracheophyta</taxon>
        <taxon>Spermatophyta</taxon>
        <taxon>Magnoliopsida</taxon>
        <taxon>Ranunculales</taxon>
        <taxon>Menispermaceae</taxon>
        <taxon>Menispermoideae</taxon>
        <taxon>Cissampelideae</taxon>
        <taxon>Stephania</taxon>
    </lineage>
</organism>
<keyword evidence="2" id="KW-1185">Reference proteome</keyword>